<evidence type="ECO:0000313" key="5">
    <source>
        <dbReference type="EMBL" id="EME42127.1"/>
    </source>
</evidence>
<reference evidence="5 6" key="2">
    <citation type="journal article" date="2012" name="PLoS Pathog.">
        <title>Diverse lifestyles and strategies of plant pathogenesis encoded in the genomes of eighteen Dothideomycetes fungi.</title>
        <authorList>
            <person name="Ohm R.A."/>
            <person name="Feau N."/>
            <person name="Henrissat B."/>
            <person name="Schoch C.L."/>
            <person name="Horwitz B.A."/>
            <person name="Barry K.W."/>
            <person name="Condon B.J."/>
            <person name="Copeland A.C."/>
            <person name="Dhillon B."/>
            <person name="Glaser F."/>
            <person name="Hesse C.N."/>
            <person name="Kosti I."/>
            <person name="LaButti K."/>
            <person name="Lindquist E.A."/>
            <person name="Lucas S."/>
            <person name="Salamov A.A."/>
            <person name="Bradshaw R.E."/>
            <person name="Ciuffetti L."/>
            <person name="Hamelin R.C."/>
            <person name="Kema G.H.J."/>
            <person name="Lawrence C."/>
            <person name="Scott J.A."/>
            <person name="Spatafora J.W."/>
            <person name="Turgeon B.G."/>
            <person name="de Wit P.J.G.M."/>
            <person name="Zhong S."/>
            <person name="Goodwin S.B."/>
            <person name="Grigoriev I.V."/>
        </authorList>
    </citation>
    <scope>NUCLEOTIDE SEQUENCE [LARGE SCALE GENOMIC DNA]</scope>
    <source>
        <strain evidence="6">NZE10 / CBS 128990</strain>
    </source>
</reference>
<dbReference type="PANTHER" id="PTHR11365">
    <property type="entry name" value="5-OXOPROLINASE RELATED"/>
    <property type="match status" value="1"/>
</dbReference>
<dbReference type="OMA" id="VANSAMC"/>
<dbReference type="InterPro" id="IPR003692">
    <property type="entry name" value="Hydantoinase_B"/>
</dbReference>
<dbReference type="HOGENOM" id="CLU_002157_0_1_1"/>
<dbReference type="Proteomes" id="UP000016933">
    <property type="component" value="Unassembled WGS sequence"/>
</dbReference>
<dbReference type="EMBL" id="KB446541">
    <property type="protein sequence ID" value="EME42127.1"/>
    <property type="molecule type" value="Genomic_DNA"/>
</dbReference>
<dbReference type="InterPro" id="IPR045079">
    <property type="entry name" value="Oxoprolinase-like"/>
</dbReference>
<feature type="domain" description="Hydantoinase B/oxoprolinase" evidence="3">
    <location>
        <begin position="741"/>
        <end position="1261"/>
    </location>
</feature>
<accession>N1PIB8</accession>
<dbReference type="Pfam" id="PF01968">
    <property type="entry name" value="Hydantoinase_A"/>
    <property type="match status" value="1"/>
</dbReference>
<dbReference type="GO" id="GO:0005829">
    <property type="term" value="C:cytosol"/>
    <property type="evidence" value="ECO:0007669"/>
    <property type="project" value="TreeGrafter"/>
</dbReference>
<evidence type="ECO:0000256" key="1">
    <source>
        <dbReference type="ARBA" id="ARBA00010403"/>
    </source>
</evidence>
<dbReference type="InterPro" id="IPR008040">
    <property type="entry name" value="Hydant_A_N"/>
</dbReference>
<proteinExistence type="inferred from homology"/>
<dbReference type="InterPro" id="IPR002821">
    <property type="entry name" value="Hydantoinase_A"/>
</dbReference>
<dbReference type="OrthoDB" id="3643at2759"/>
<feature type="domain" description="Hydantoinase A/oxoprolinase" evidence="2">
    <location>
        <begin position="246"/>
        <end position="539"/>
    </location>
</feature>
<dbReference type="GO" id="GO:0006749">
    <property type="term" value="P:glutathione metabolic process"/>
    <property type="evidence" value="ECO:0007669"/>
    <property type="project" value="TreeGrafter"/>
</dbReference>
<evidence type="ECO:0000259" key="3">
    <source>
        <dbReference type="Pfam" id="PF02538"/>
    </source>
</evidence>
<evidence type="ECO:0008006" key="7">
    <source>
        <dbReference type="Google" id="ProtNLM"/>
    </source>
</evidence>
<comment type="similarity">
    <text evidence="1">Belongs to the oxoprolinase family.</text>
</comment>
<dbReference type="STRING" id="675120.N1PIB8"/>
<feature type="domain" description="Hydantoinase/oxoprolinase N-terminal" evidence="4">
    <location>
        <begin position="12"/>
        <end position="226"/>
    </location>
</feature>
<dbReference type="Pfam" id="PF02538">
    <property type="entry name" value="Hydantoinase_B"/>
    <property type="match status" value="1"/>
</dbReference>
<name>N1PIB8_DOTSN</name>
<dbReference type="eggNOG" id="KOG1939">
    <property type="taxonomic scope" value="Eukaryota"/>
</dbReference>
<reference evidence="6" key="1">
    <citation type="journal article" date="2012" name="PLoS Genet.">
        <title>The genomes of the fungal plant pathogens Cladosporium fulvum and Dothistroma septosporum reveal adaptation to different hosts and lifestyles but also signatures of common ancestry.</title>
        <authorList>
            <person name="de Wit P.J.G.M."/>
            <person name="van der Burgt A."/>
            <person name="Oekmen B."/>
            <person name="Stergiopoulos I."/>
            <person name="Abd-Elsalam K.A."/>
            <person name="Aerts A.L."/>
            <person name="Bahkali A.H."/>
            <person name="Beenen H.G."/>
            <person name="Chettri P."/>
            <person name="Cox M.P."/>
            <person name="Datema E."/>
            <person name="de Vries R.P."/>
            <person name="Dhillon B."/>
            <person name="Ganley A.R."/>
            <person name="Griffiths S.A."/>
            <person name="Guo Y."/>
            <person name="Hamelin R.C."/>
            <person name="Henrissat B."/>
            <person name="Kabir M.S."/>
            <person name="Jashni M.K."/>
            <person name="Kema G."/>
            <person name="Klaubauf S."/>
            <person name="Lapidus A."/>
            <person name="Levasseur A."/>
            <person name="Lindquist E."/>
            <person name="Mehrabi R."/>
            <person name="Ohm R.A."/>
            <person name="Owen T.J."/>
            <person name="Salamov A."/>
            <person name="Schwelm A."/>
            <person name="Schijlen E."/>
            <person name="Sun H."/>
            <person name="van den Burg H.A."/>
            <person name="van Ham R.C.H.J."/>
            <person name="Zhang S."/>
            <person name="Goodwin S.B."/>
            <person name="Grigoriev I.V."/>
            <person name="Collemare J."/>
            <person name="Bradshaw R.E."/>
        </authorList>
    </citation>
    <scope>NUCLEOTIDE SEQUENCE [LARGE SCALE GENOMIC DNA]</scope>
    <source>
        <strain evidence="6">NZE10 / CBS 128990</strain>
    </source>
</reference>
<dbReference type="GO" id="GO:0017168">
    <property type="term" value="F:5-oxoprolinase (ATP-hydrolyzing) activity"/>
    <property type="evidence" value="ECO:0007669"/>
    <property type="project" value="TreeGrafter"/>
</dbReference>
<sequence length="1296" mass="139534">MPAILKPQGLQIAIDRGGTFTDCVAKRPDAEDIVVKILSVDPANYDDAPTEAVRKILEIHTGQSIPRHTPLDLTYVGKYAIRMGTTVATNALLERRGEETALLVTKGFKDLLTIGTQARPAMFDLRINRPEPLFSCVEEVDERVVPDSCTDSVLRTQSYAYPEAADVIETSSGEKVRVLKRLDHDAIRESLLSIRRRGVKSIAVCLLHSYIFPDHEEDISSIAAELGFAQVGLSSHVSPRPKIVPRGNSTVVDSYLTPVINTYLAQFSAGFPNIEKTGTRLDFMMSDGGLVSSANLSGLKSILSGPAGGVVGYAKTCYSPERAVPVIGFDMGGTSTDVSRYAGALEHTFESNTAGTLIQAPQLDISTIAAGGGSILRWKDGLMCVGPESASSQPGPACYRKGGPLTITDANLALGRLIPEMFPAVFGPTEDQSLDATIVETKFKDLTTTINRETGESLTWRQVAAGFVAVANNSMCEPIRSLTEARGHDAGKHDLASFGGAGGQHACEIAQLLGIKTVLIHKYSSILSAYGIGLADIVVDKQEVCLKKYTADTQTSLESQFARLESTTRSVLVDDGFRGTISSARYLCMRFDGSDTSLMVPIEDDQDTLQAFVKLHLQDFGFCPSDRDVYVDEIRVRTTGHNPDEEKCSWADELLLSKIKQPGKPASTHSVYFPNAGMTDTPVYELGSLPVGTKVHGPCLIVDSTQTLLITPKSTARILSSMVVIDIAPPEKSQLQPNAIDPVRLSVFRHRFFGVAEKMGRTLQKVSVSANIKERLDFSCAIFTPEGDLVANAPHVPAMIGSMAFAVRSQIQEWKGRLIPGDVLLSNSPEFGGVHLPDMTVISPVFNAEGKDVIFWTASRGHHADVGGIAPGSMPPNSTELWEEGAVFRSFLLVRKQKLDEQGLEEALLHGPAKLPGCSGSRCYQDNLTDLKAQVAANNTGTRLIGQLITEYGMSTVQTYMRAIQDSAELAVRNLFKRLLDGEESRTLFAEDFMDDGNPIMLQVHIKQDGSAEFDFTGTGPEVIGNWNAPVAICTSAVVYALRCMVDSDIPLNHGCIRPVKLIIPSSSMLNPSLGAAVCAGNVLTSQRIVDVIFRAFETCAASQGCMNNFTFGVDGSGGFGYYETICGGSGAGPDWHGTSGVHTNMTNTRITDPESLERRYPVILRQFSLRPGSGGRGRFTGGDGIVREVEFRTPMVASMLSERRSFQPYGLAGGEGGQRGRNLWLRSDGREINIGGKKSVRVGAGDRFRIETPGGGGYGSAGTSNGLEISGRDASGFVPLAGGSLEARRTMAEQV</sequence>
<evidence type="ECO:0000259" key="4">
    <source>
        <dbReference type="Pfam" id="PF05378"/>
    </source>
</evidence>
<protein>
    <recommendedName>
        <fullName evidence="7">5-oxoprolinase</fullName>
    </recommendedName>
</protein>
<evidence type="ECO:0000259" key="2">
    <source>
        <dbReference type="Pfam" id="PF01968"/>
    </source>
</evidence>
<dbReference type="Pfam" id="PF05378">
    <property type="entry name" value="Hydant_A_N"/>
    <property type="match status" value="1"/>
</dbReference>
<dbReference type="PANTHER" id="PTHR11365:SF26">
    <property type="entry name" value="5-OXOPROLINASE"/>
    <property type="match status" value="1"/>
</dbReference>
<keyword evidence="6" id="KW-1185">Reference proteome</keyword>
<evidence type="ECO:0000313" key="6">
    <source>
        <dbReference type="Proteomes" id="UP000016933"/>
    </source>
</evidence>
<organism evidence="5 6">
    <name type="scientific">Dothistroma septosporum (strain NZE10 / CBS 128990)</name>
    <name type="common">Red band needle blight fungus</name>
    <name type="synonym">Mycosphaerella pini</name>
    <dbReference type="NCBI Taxonomy" id="675120"/>
    <lineage>
        <taxon>Eukaryota</taxon>
        <taxon>Fungi</taxon>
        <taxon>Dikarya</taxon>
        <taxon>Ascomycota</taxon>
        <taxon>Pezizomycotina</taxon>
        <taxon>Dothideomycetes</taxon>
        <taxon>Dothideomycetidae</taxon>
        <taxon>Mycosphaerellales</taxon>
        <taxon>Mycosphaerellaceae</taxon>
        <taxon>Dothistroma</taxon>
    </lineage>
</organism>
<gene>
    <name evidence="5" type="ORF">DOTSEDRAFT_81108</name>
</gene>